<proteinExistence type="predicted"/>
<accession>X0ZVL3</accession>
<name>X0ZVL3_9ZZZZ</name>
<sequence>PKTLECEHLNAISQASALYLCNVGGYIGPASAMELGWARAFGKMVFVKEQCDDVTLRHFMGEQATPEQVKELMLEERATSAPSQLD</sequence>
<feature type="non-terminal residue" evidence="1">
    <location>
        <position position="1"/>
    </location>
</feature>
<gene>
    <name evidence="1" type="ORF">S01H4_12518</name>
</gene>
<reference evidence="1" key="1">
    <citation type="journal article" date="2014" name="Front. Microbiol.">
        <title>High frequency of phylogenetically diverse reductive dehalogenase-homologous genes in deep subseafloor sedimentary metagenomes.</title>
        <authorList>
            <person name="Kawai M."/>
            <person name="Futagami T."/>
            <person name="Toyoda A."/>
            <person name="Takaki Y."/>
            <person name="Nishi S."/>
            <person name="Hori S."/>
            <person name="Arai W."/>
            <person name="Tsubouchi T."/>
            <person name="Morono Y."/>
            <person name="Uchiyama I."/>
            <person name="Ito T."/>
            <person name="Fujiyama A."/>
            <person name="Inagaki F."/>
            <person name="Takami H."/>
        </authorList>
    </citation>
    <scope>NUCLEOTIDE SEQUENCE</scope>
    <source>
        <strain evidence="1">Expedition CK06-06</strain>
    </source>
</reference>
<protein>
    <submittedName>
        <fullName evidence="1">Uncharacterized protein</fullName>
    </submittedName>
</protein>
<comment type="caution">
    <text evidence="1">The sequence shown here is derived from an EMBL/GenBank/DDBJ whole genome shotgun (WGS) entry which is preliminary data.</text>
</comment>
<organism evidence="1">
    <name type="scientific">marine sediment metagenome</name>
    <dbReference type="NCBI Taxonomy" id="412755"/>
    <lineage>
        <taxon>unclassified sequences</taxon>
        <taxon>metagenomes</taxon>
        <taxon>ecological metagenomes</taxon>
    </lineage>
</organism>
<dbReference type="EMBL" id="BART01005339">
    <property type="protein sequence ID" value="GAG64523.1"/>
    <property type="molecule type" value="Genomic_DNA"/>
</dbReference>
<evidence type="ECO:0000313" key="1">
    <source>
        <dbReference type="EMBL" id="GAG64523.1"/>
    </source>
</evidence>
<dbReference type="AlphaFoldDB" id="X0ZVL3"/>